<dbReference type="InterPro" id="IPR013785">
    <property type="entry name" value="Aldolase_TIM"/>
</dbReference>
<keyword evidence="7" id="KW-0456">Lyase</keyword>
<evidence type="ECO:0000256" key="3">
    <source>
        <dbReference type="ARBA" id="ARBA00012321"/>
    </source>
</evidence>
<feature type="active site" description="For OMPdecase activity" evidence="10">
    <location>
        <position position="101"/>
    </location>
</feature>
<dbReference type="InterPro" id="IPR018089">
    <property type="entry name" value="OMPdecase_AS"/>
</dbReference>
<keyword evidence="5" id="KW-0210">Decarboxylase</keyword>
<dbReference type="InterPro" id="IPR014732">
    <property type="entry name" value="OMPdecase"/>
</dbReference>
<evidence type="ECO:0000256" key="12">
    <source>
        <dbReference type="SAM" id="MobiDB-lite"/>
    </source>
</evidence>
<organism evidence="14 15">
    <name type="scientific">Phyllachora maydis</name>
    <dbReference type="NCBI Taxonomy" id="1825666"/>
    <lineage>
        <taxon>Eukaryota</taxon>
        <taxon>Fungi</taxon>
        <taxon>Dikarya</taxon>
        <taxon>Ascomycota</taxon>
        <taxon>Pezizomycotina</taxon>
        <taxon>Sordariomycetes</taxon>
        <taxon>Sordariomycetidae</taxon>
        <taxon>Phyllachorales</taxon>
        <taxon>Phyllachoraceae</taxon>
        <taxon>Phyllachora</taxon>
    </lineage>
</organism>
<evidence type="ECO:0000256" key="11">
    <source>
        <dbReference type="PIRSR" id="PIRSR614732-2"/>
    </source>
</evidence>
<feature type="binding site" evidence="11">
    <location>
        <position position="44"/>
    </location>
    <ligand>
        <name>substrate</name>
    </ligand>
</feature>
<dbReference type="Pfam" id="PF00215">
    <property type="entry name" value="OMPdecase"/>
    <property type="match status" value="1"/>
</dbReference>
<dbReference type="GO" id="GO:0004590">
    <property type="term" value="F:orotidine-5'-phosphate decarboxylase activity"/>
    <property type="evidence" value="ECO:0007669"/>
    <property type="project" value="UniProtKB-EC"/>
</dbReference>
<dbReference type="Gene3D" id="3.20.20.70">
    <property type="entry name" value="Aldolase class I"/>
    <property type="match status" value="2"/>
</dbReference>
<feature type="region of interest" description="Disordered" evidence="12">
    <location>
        <begin position="167"/>
        <end position="243"/>
    </location>
</feature>
<evidence type="ECO:0000313" key="15">
    <source>
        <dbReference type="Proteomes" id="UP001217918"/>
    </source>
</evidence>
<dbReference type="InterPro" id="IPR001754">
    <property type="entry name" value="OMPdeCOase_dom"/>
</dbReference>
<evidence type="ECO:0000256" key="6">
    <source>
        <dbReference type="ARBA" id="ARBA00022975"/>
    </source>
</evidence>
<name>A0AAD9I4E0_9PEZI</name>
<feature type="active site" description="For OMPdecase activity" evidence="10">
    <location>
        <position position="103"/>
    </location>
</feature>
<evidence type="ECO:0000256" key="4">
    <source>
        <dbReference type="ARBA" id="ARBA00021923"/>
    </source>
</evidence>
<accession>A0AAD9I4E0</accession>
<feature type="domain" description="Orotidine 5'-phosphate decarboxylase" evidence="13">
    <location>
        <begin position="38"/>
        <end position="370"/>
    </location>
</feature>
<feature type="active site" description="For OMPdecase activity" evidence="10">
    <location>
        <position position="106"/>
    </location>
</feature>
<keyword evidence="15" id="KW-1185">Reference proteome</keyword>
<feature type="compositionally biased region" description="Polar residues" evidence="12">
    <location>
        <begin position="205"/>
        <end position="214"/>
    </location>
</feature>
<evidence type="ECO:0000256" key="2">
    <source>
        <dbReference type="ARBA" id="ARBA00011018"/>
    </source>
</evidence>
<comment type="similarity">
    <text evidence="2">Belongs to the OMP decarboxylase family.</text>
</comment>
<keyword evidence="6" id="KW-0665">Pyrimidine biosynthesis</keyword>
<evidence type="ECO:0000256" key="10">
    <source>
        <dbReference type="PIRSR" id="PIRSR614732-1"/>
    </source>
</evidence>
<dbReference type="Proteomes" id="UP001217918">
    <property type="component" value="Unassembled WGS sequence"/>
</dbReference>
<dbReference type="GO" id="GO:0044205">
    <property type="term" value="P:'de novo' UMP biosynthetic process"/>
    <property type="evidence" value="ECO:0007669"/>
    <property type="project" value="InterPro"/>
</dbReference>
<dbReference type="AlphaFoldDB" id="A0AAD9I4E0"/>
<comment type="pathway">
    <text evidence="1">Pyrimidine metabolism; UMP biosynthesis via de novo pathway; UMP from orotate: step 2/2.</text>
</comment>
<dbReference type="PANTHER" id="PTHR32119:SF2">
    <property type="entry name" value="OROTIDINE 5'-PHOSPHATE DECARBOXYLASE"/>
    <property type="match status" value="1"/>
</dbReference>
<dbReference type="SUPFAM" id="SSF51366">
    <property type="entry name" value="Ribulose-phoshate binding barrel"/>
    <property type="match status" value="1"/>
</dbReference>
<comment type="caution">
    <text evidence="14">The sequence shown here is derived from an EMBL/GenBank/DDBJ whole genome shotgun (WGS) entry which is preliminary data.</text>
</comment>
<evidence type="ECO:0000256" key="8">
    <source>
        <dbReference type="ARBA" id="ARBA00031744"/>
    </source>
</evidence>
<dbReference type="PANTHER" id="PTHR32119">
    <property type="entry name" value="OROTIDINE 5'-PHOSPHATE DECARBOXYLASE"/>
    <property type="match status" value="1"/>
</dbReference>
<dbReference type="EMBL" id="JAQQPM010000004">
    <property type="protein sequence ID" value="KAK2070971.1"/>
    <property type="molecule type" value="Genomic_DNA"/>
</dbReference>
<feature type="compositionally biased region" description="Basic and acidic residues" evidence="12">
    <location>
        <begin position="184"/>
        <end position="201"/>
    </location>
</feature>
<proteinExistence type="inferred from homology"/>
<dbReference type="SMART" id="SM00934">
    <property type="entry name" value="OMPdecase"/>
    <property type="match status" value="1"/>
</dbReference>
<dbReference type="PROSITE" id="PS00156">
    <property type="entry name" value="OMPDECASE"/>
    <property type="match status" value="1"/>
</dbReference>
<sequence length="397" mass="42971">MSSTRHPSLGMAYDERAKQACHPLASYLLRLMALKTSNLCLSADVPTARELLALADRVGPSIVVLKTHHDLIAGWDYNRQNGTGAKLARLARKHGFLVFEDRKFVDIGKTVQMQYTAGTARIIDWAHMTNANMHAGKDMVAAMAEAAANWKARVNCRVRTSVTVGTPLSDHADFDVPAAQPPPDEPHPDGTARDRRPDARKGSIVSVTTVTQSFEPVDSPRLSKDNMAEGEGAGDEDEDEDEDEVLYPGIEGAPPDRGLLLLAQMSTRGCLMTEDYTQACVEAAREHKDFVMGFVSQRSLNALPDDDFIHMTPGCKLPPGNAEDAVVEGDGLGQQYSSPAKLIGRGGTDIVIVGRGITESADAPSEAERYRTEAWKAYLARVSQATSSAPQTSRGLE</sequence>
<dbReference type="GO" id="GO:0006207">
    <property type="term" value="P:'de novo' pyrimidine nucleobase biosynthetic process"/>
    <property type="evidence" value="ECO:0007669"/>
    <property type="project" value="InterPro"/>
</dbReference>
<dbReference type="InterPro" id="IPR011060">
    <property type="entry name" value="RibuloseP-bd_barrel"/>
</dbReference>
<feature type="binding site" evidence="11">
    <location>
        <position position="66"/>
    </location>
    <ligand>
        <name>substrate</name>
    </ligand>
</feature>
<evidence type="ECO:0000256" key="5">
    <source>
        <dbReference type="ARBA" id="ARBA00022793"/>
    </source>
</evidence>
<gene>
    <name evidence="14" type="ORF">P8C59_005429</name>
</gene>
<evidence type="ECO:0000256" key="1">
    <source>
        <dbReference type="ARBA" id="ARBA00004861"/>
    </source>
</evidence>
<reference evidence="14" key="1">
    <citation type="journal article" date="2023" name="Mol. Plant Microbe Interact.">
        <title>Elucidating the Obligate Nature and Biological Capacity of an Invasive Fungal Corn Pathogen.</title>
        <authorList>
            <person name="MacCready J.S."/>
            <person name="Roggenkamp E.M."/>
            <person name="Gdanetz K."/>
            <person name="Chilvers M.I."/>
        </authorList>
    </citation>
    <scope>NUCLEOTIDE SEQUENCE</scope>
    <source>
        <strain evidence="14">PM02</strain>
    </source>
</reference>
<dbReference type="EC" id="4.1.1.23" evidence="3"/>
<evidence type="ECO:0000256" key="9">
    <source>
        <dbReference type="ARBA" id="ARBA00033428"/>
    </source>
</evidence>
<evidence type="ECO:0000313" key="14">
    <source>
        <dbReference type="EMBL" id="KAK2070971.1"/>
    </source>
</evidence>
<evidence type="ECO:0000256" key="7">
    <source>
        <dbReference type="ARBA" id="ARBA00023239"/>
    </source>
</evidence>
<dbReference type="GO" id="GO:0005829">
    <property type="term" value="C:cytosol"/>
    <property type="evidence" value="ECO:0007669"/>
    <property type="project" value="TreeGrafter"/>
</dbReference>
<evidence type="ECO:0000259" key="13">
    <source>
        <dbReference type="SMART" id="SM00934"/>
    </source>
</evidence>
<protein>
    <recommendedName>
        <fullName evidence="4">Orotidine 5'-phosphate decarboxylase</fullName>
        <ecNumber evidence="3">4.1.1.23</ecNumber>
    </recommendedName>
    <alternativeName>
        <fullName evidence="9">OMP decarboxylase</fullName>
    </alternativeName>
    <alternativeName>
        <fullName evidence="8">Uridine 5'-monophosphate synthase</fullName>
    </alternativeName>
</protein>
<feature type="compositionally biased region" description="Acidic residues" evidence="12">
    <location>
        <begin position="232"/>
        <end position="243"/>
    </location>
</feature>